<dbReference type="GO" id="GO:0016740">
    <property type="term" value="F:transferase activity"/>
    <property type="evidence" value="ECO:0007669"/>
    <property type="project" value="UniProtKB-KW"/>
</dbReference>
<reference evidence="1 2" key="1">
    <citation type="submission" date="2019-08" db="EMBL/GenBank/DDBJ databases">
        <title>Draft genome sequencing and comparative genomics of hatchery-associated Vibrios.</title>
        <authorList>
            <person name="Kehlet-Delgado H."/>
            <person name="Mueller R.S."/>
        </authorList>
    </citation>
    <scope>NUCLEOTIDE SEQUENCE [LARGE SCALE GENOMIC DNA]</scope>
    <source>
        <strain evidence="1 2">00-78-3</strain>
    </source>
</reference>
<name>A0A7Y3Z9J7_9VIBR</name>
<accession>A0A7Y3Z9J7</accession>
<sequence length="34" mass="4383">MKVRWSGYYWSAQFFKFMKNHDLWLEERSDEYFG</sequence>
<dbReference type="AlphaFoldDB" id="A0A7Y3Z9J7"/>
<proteinExistence type="predicted"/>
<dbReference type="Proteomes" id="UP000572072">
    <property type="component" value="Unassembled WGS sequence"/>
</dbReference>
<evidence type="ECO:0000313" key="2">
    <source>
        <dbReference type="Proteomes" id="UP000572072"/>
    </source>
</evidence>
<dbReference type="EMBL" id="VTYN01000012">
    <property type="protein sequence ID" value="NOH49011.1"/>
    <property type="molecule type" value="Genomic_DNA"/>
</dbReference>
<gene>
    <name evidence="1" type="ORF">F0262_13215</name>
</gene>
<protein>
    <submittedName>
        <fullName evidence="1">Glutathione S-transferase</fullName>
    </submittedName>
</protein>
<organism evidence="1 2">
    <name type="scientific">Vibrio rotiferianus</name>
    <dbReference type="NCBI Taxonomy" id="190895"/>
    <lineage>
        <taxon>Bacteria</taxon>
        <taxon>Pseudomonadati</taxon>
        <taxon>Pseudomonadota</taxon>
        <taxon>Gammaproteobacteria</taxon>
        <taxon>Vibrionales</taxon>
        <taxon>Vibrionaceae</taxon>
        <taxon>Vibrio</taxon>
    </lineage>
</organism>
<comment type="caution">
    <text evidence="1">The sequence shown here is derived from an EMBL/GenBank/DDBJ whole genome shotgun (WGS) entry which is preliminary data.</text>
</comment>
<evidence type="ECO:0000313" key="1">
    <source>
        <dbReference type="EMBL" id="NOH49011.1"/>
    </source>
</evidence>
<keyword evidence="1" id="KW-0808">Transferase</keyword>